<proteinExistence type="predicted"/>
<accession>A0ABN8XUM6</accession>
<keyword evidence="3" id="KW-1185">Reference proteome</keyword>
<evidence type="ECO:0000313" key="3">
    <source>
        <dbReference type="Proteomes" id="UP001176941"/>
    </source>
</evidence>
<evidence type="ECO:0000313" key="2">
    <source>
        <dbReference type="EMBL" id="CAI9152816.1"/>
    </source>
</evidence>
<dbReference type="Proteomes" id="UP001176941">
    <property type="component" value="Chromosome 10"/>
</dbReference>
<dbReference type="EMBL" id="OX459946">
    <property type="protein sequence ID" value="CAI9152816.1"/>
    <property type="molecule type" value="Genomic_DNA"/>
</dbReference>
<evidence type="ECO:0000256" key="1">
    <source>
        <dbReference type="SAM" id="MobiDB-lite"/>
    </source>
</evidence>
<sequence length="125" mass="13680">MYRRPRSAPKLQGLPRRPPVSSAAAPPRARPSAPGAQRRARPRPRPTQRRPFPRRAGPRALLDIILGRGRPTDLLGPRLRVQPAHRALSRTRAFSAFARLFRRSNHSHPTPSLPACGGAAVATSA</sequence>
<name>A0ABN8XUM6_RANTA</name>
<reference evidence="2" key="1">
    <citation type="submission" date="2023-04" db="EMBL/GenBank/DDBJ databases">
        <authorList>
            <consortium name="ELIXIR-Norway"/>
        </authorList>
    </citation>
    <scope>NUCLEOTIDE SEQUENCE [LARGE SCALE GENOMIC DNA]</scope>
</reference>
<feature type="region of interest" description="Disordered" evidence="1">
    <location>
        <begin position="1"/>
        <end position="59"/>
    </location>
</feature>
<feature type="compositionally biased region" description="Low complexity" evidence="1">
    <location>
        <begin position="19"/>
        <end position="37"/>
    </location>
</feature>
<protein>
    <submittedName>
        <fullName evidence="2">Uncharacterized protein</fullName>
    </submittedName>
</protein>
<feature type="compositionally biased region" description="Basic residues" evidence="1">
    <location>
        <begin position="38"/>
        <end position="57"/>
    </location>
</feature>
<gene>
    <name evidence="2" type="ORF">MRATA1EN1_LOCUS1778</name>
</gene>
<organism evidence="2 3">
    <name type="scientific">Rangifer tarandus platyrhynchus</name>
    <name type="common">Svalbard reindeer</name>
    <dbReference type="NCBI Taxonomy" id="3082113"/>
    <lineage>
        <taxon>Eukaryota</taxon>
        <taxon>Metazoa</taxon>
        <taxon>Chordata</taxon>
        <taxon>Craniata</taxon>
        <taxon>Vertebrata</taxon>
        <taxon>Euteleostomi</taxon>
        <taxon>Mammalia</taxon>
        <taxon>Eutheria</taxon>
        <taxon>Laurasiatheria</taxon>
        <taxon>Artiodactyla</taxon>
        <taxon>Ruminantia</taxon>
        <taxon>Pecora</taxon>
        <taxon>Cervidae</taxon>
        <taxon>Odocoileinae</taxon>
        <taxon>Rangifer</taxon>
    </lineage>
</organism>